<keyword evidence="1" id="KW-0732">Signal</keyword>
<sequence length="275" mass="30426">MFVWITAFLSIIVSLSTVDGSSLLCDSHNHEIQCHSSCYPEQFLDLALNFSVAIRVKIKVKVVLRHLICSTPCTSPDCQSKTFYDNDKDLAGPYYHASPAYQPSSTYPGRYKRSLKDDAKANANETSEDEESRASFKYIEAPTVKPRSQESGQRVQKDCYYKDEVYCHEVITLSNNGLRNATRIHIPSTVDKCGRTTAVVAIELYSELGLKIDIAMTLLVTLSIQVNIALSLVLQALLHLILQVLSTLGLDVNINASLVSGLLNGLSVRGISDMF</sequence>
<organism evidence="2">
    <name type="scientific">Artemia parthenogenetica</name>
    <name type="common">Brine shrimp</name>
    <dbReference type="NCBI Taxonomy" id="6663"/>
    <lineage>
        <taxon>Eukaryota</taxon>
        <taxon>Metazoa</taxon>
        <taxon>Ecdysozoa</taxon>
        <taxon>Arthropoda</taxon>
        <taxon>Crustacea</taxon>
        <taxon>Branchiopoda</taxon>
        <taxon>Anostraca</taxon>
        <taxon>Artemiidae</taxon>
        <taxon>Artemia</taxon>
    </lineage>
</organism>
<feature type="chain" id="PRO_5003377542" evidence="1">
    <location>
        <begin position="21"/>
        <end position="275"/>
    </location>
</feature>
<evidence type="ECO:0000256" key="1">
    <source>
        <dbReference type="SAM" id="SignalP"/>
    </source>
</evidence>
<dbReference type="AlphaFoldDB" id="F8QRD9"/>
<proteinExistence type="evidence at transcript level"/>
<dbReference type="EMBL" id="GU945200">
    <property type="protein sequence ID" value="ADL60137.1"/>
    <property type="molecule type" value="mRNA"/>
</dbReference>
<name>F8QRD9_ARTPA</name>
<accession>F8QRD9</accession>
<reference evidence="2" key="1">
    <citation type="journal article" date="2011" name="PLoS ONE">
        <title>Extracellular matrix peptides of artemia cyst shell participate in protecting encysted embryos from extreme environments.</title>
        <authorList>
            <person name="Dai L."/>
            <person name="Chen D.F."/>
            <person name="Liu Y.L."/>
            <person name="Zhao Y."/>
            <person name="Yang F."/>
            <person name="Yang J.S."/>
            <person name="Yang W.J."/>
        </authorList>
    </citation>
    <scope>NUCLEOTIDE SEQUENCE</scope>
</reference>
<evidence type="ECO:0000313" key="2">
    <source>
        <dbReference type="EMBL" id="ADL60137.1"/>
    </source>
</evidence>
<protein>
    <submittedName>
        <fullName evidence="2">Gland-specifically expressed protein 2</fullName>
    </submittedName>
</protein>
<feature type="signal peptide" evidence="1">
    <location>
        <begin position="1"/>
        <end position="20"/>
    </location>
</feature>